<dbReference type="AlphaFoldDB" id="A0A975B6B3"/>
<dbReference type="Proteomes" id="UP000663720">
    <property type="component" value="Chromosome"/>
</dbReference>
<evidence type="ECO:0000256" key="2">
    <source>
        <dbReference type="ARBA" id="ARBA00023315"/>
    </source>
</evidence>
<dbReference type="InterPro" id="IPR013747">
    <property type="entry name" value="ACP_syn_III_C"/>
</dbReference>
<evidence type="ECO:0000313" key="6">
    <source>
        <dbReference type="Proteomes" id="UP000663720"/>
    </source>
</evidence>
<keyword evidence="2" id="KW-0012">Acyltransferase</keyword>
<evidence type="ECO:0000313" key="5">
    <source>
        <dbReference type="EMBL" id="QTA79535.1"/>
    </source>
</evidence>
<dbReference type="RefSeq" id="WP_246514892.1">
    <property type="nucleotide sequence ID" value="NZ_CP061799.1"/>
</dbReference>
<dbReference type="EMBL" id="CP061799">
    <property type="protein sequence ID" value="QTA79535.1"/>
    <property type="molecule type" value="Genomic_DNA"/>
</dbReference>
<proteinExistence type="predicted"/>
<protein>
    <submittedName>
        <fullName evidence="5">3-oxoacyl-[acyl-carrier-protein] synthase 3</fullName>
    </submittedName>
</protein>
<dbReference type="SUPFAM" id="SSF53901">
    <property type="entry name" value="Thiolase-like"/>
    <property type="match status" value="1"/>
</dbReference>
<name>A0A975B6B3_9BACT</name>
<feature type="domain" description="Beta-ketoacyl-[acyl-carrier-protein] synthase III C-terminal" evidence="3">
    <location>
        <begin position="219"/>
        <end position="298"/>
    </location>
</feature>
<dbReference type="InterPro" id="IPR016039">
    <property type="entry name" value="Thiolase-like"/>
</dbReference>
<dbReference type="GO" id="GO:0044550">
    <property type="term" value="P:secondary metabolite biosynthetic process"/>
    <property type="evidence" value="ECO:0007669"/>
    <property type="project" value="TreeGrafter"/>
</dbReference>
<organism evidence="5 6">
    <name type="scientific">Desulfonema limicola</name>
    <dbReference type="NCBI Taxonomy" id="45656"/>
    <lineage>
        <taxon>Bacteria</taxon>
        <taxon>Pseudomonadati</taxon>
        <taxon>Thermodesulfobacteriota</taxon>
        <taxon>Desulfobacteria</taxon>
        <taxon>Desulfobacterales</taxon>
        <taxon>Desulfococcaceae</taxon>
        <taxon>Desulfonema</taxon>
    </lineage>
</organism>
<evidence type="ECO:0000259" key="4">
    <source>
        <dbReference type="Pfam" id="PF08545"/>
    </source>
</evidence>
<sequence length="298" mass="31622">MNAASGTPALKSQKEHLLPEKKALASAAVPIQEIGMLTYCGVCRDNLEPATACSVANELGIGPDTQIYDISNACLGVLNGIIQTANAIELGQIKAGLIVSCETAREVVNIAIERLLKNQDMELFKNTIATLTGGAGAVAVLMTNTELAHKTSHKLLGGVIKNASRHHRLCLWGPDAGRCIDGIHVMKTDSIGVLKNGAALGEATYKAFIKEMNWPGTKPDKIICHQVGAAHQKTILESIGIPKEKDFTTYQFLGNIGTVSLPITAAIADERGFLQKGDLTGFFGIGSGLNCMMLGVEW</sequence>
<keyword evidence="1" id="KW-0808">Transferase</keyword>
<dbReference type="NCBIfam" id="NF006720">
    <property type="entry name" value="PRK09258.1"/>
    <property type="match status" value="1"/>
</dbReference>
<dbReference type="GO" id="GO:0006633">
    <property type="term" value="P:fatty acid biosynthetic process"/>
    <property type="evidence" value="ECO:0007669"/>
    <property type="project" value="InterPro"/>
</dbReference>
<dbReference type="Gene3D" id="3.40.47.10">
    <property type="match status" value="2"/>
</dbReference>
<evidence type="ECO:0000259" key="3">
    <source>
        <dbReference type="Pfam" id="PF08541"/>
    </source>
</evidence>
<dbReference type="InterPro" id="IPR013751">
    <property type="entry name" value="ACP_syn_III_N"/>
</dbReference>
<dbReference type="GO" id="GO:0004315">
    <property type="term" value="F:3-oxoacyl-[acyl-carrier-protein] synthase activity"/>
    <property type="evidence" value="ECO:0007669"/>
    <property type="project" value="InterPro"/>
</dbReference>
<keyword evidence="6" id="KW-1185">Reference proteome</keyword>
<dbReference type="Pfam" id="PF08545">
    <property type="entry name" value="ACP_syn_III"/>
    <property type="match status" value="1"/>
</dbReference>
<accession>A0A975B6B3</accession>
<dbReference type="PANTHER" id="PTHR34069:SF3">
    <property type="entry name" value="ACYL-COA:ACYL-COA ALKYLTRANSFERASE"/>
    <property type="match status" value="1"/>
</dbReference>
<feature type="domain" description="Beta-ketoacyl-[acyl-carrier-protein] synthase III N-terminal" evidence="4">
    <location>
        <begin position="68"/>
        <end position="143"/>
    </location>
</feature>
<reference evidence="5" key="1">
    <citation type="journal article" date="2021" name="Microb. Physiol.">
        <title>Proteogenomic Insights into the Physiology of Marine, Sulfate-Reducing, Filamentous Desulfonema limicola and Desulfonema magnum.</title>
        <authorList>
            <person name="Schnaars V."/>
            <person name="Wohlbrand L."/>
            <person name="Scheve S."/>
            <person name="Hinrichs C."/>
            <person name="Reinhardt R."/>
            <person name="Rabus R."/>
        </authorList>
    </citation>
    <scope>NUCLEOTIDE SEQUENCE</scope>
    <source>
        <strain evidence="5">5ac10</strain>
    </source>
</reference>
<dbReference type="PANTHER" id="PTHR34069">
    <property type="entry name" value="3-OXOACYL-[ACYL-CARRIER-PROTEIN] SYNTHASE 3"/>
    <property type="match status" value="1"/>
</dbReference>
<dbReference type="KEGG" id="dli:dnl_18070"/>
<gene>
    <name evidence="5" type="ORF">dnl_18070</name>
</gene>
<dbReference type="Pfam" id="PF08541">
    <property type="entry name" value="ACP_syn_III_C"/>
    <property type="match status" value="1"/>
</dbReference>
<evidence type="ECO:0000256" key="1">
    <source>
        <dbReference type="ARBA" id="ARBA00022679"/>
    </source>
</evidence>